<reference evidence="1" key="2">
    <citation type="submission" date="2003-12" db="EMBL/GenBank/DDBJ databases">
        <title>Monterey Bay Coastal Ocean Microbial Observatory environmental clone sequencing.</title>
        <authorList>
            <person name="DeLong E.F."/>
        </authorList>
    </citation>
    <scope>NUCLEOTIDE SEQUENCE</scope>
</reference>
<accession>Q6SFA5</accession>
<reference evidence="1" key="1">
    <citation type="submission" date="2003-11" db="EMBL/GenBank/DDBJ databases">
        <authorList>
            <person name="Heidelberg J.F."/>
            <person name="Eisen J.A."/>
            <person name="Nelson W.C."/>
            <person name="DeLong E.F."/>
        </authorList>
    </citation>
    <scope>NUCLEOTIDE SEQUENCE</scope>
</reference>
<dbReference type="AlphaFoldDB" id="Q6SFA5"/>
<organism evidence="1">
    <name type="scientific">uncultured marine bacterium 581</name>
    <dbReference type="NCBI Taxonomy" id="257401"/>
    <lineage>
        <taxon>Bacteria</taxon>
        <taxon>environmental samples</taxon>
    </lineage>
</organism>
<proteinExistence type="predicted"/>
<name>Q6SFA5_9BACT</name>
<sequence>MNLWSEKSLLGAFSESNNKNISQRFPPADRACMTGAMLD</sequence>
<gene>
    <name evidence="1" type="ORF">MBMO_EBAC000-69B03.66</name>
</gene>
<dbReference type="EMBL" id="AY458648">
    <property type="protein sequence ID" value="AAR38317.1"/>
    <property type="molecule type" value="Genomic_DNA"/>
</dbReference>
<protein>
    <submittedName>
        <fullName evidence="1">Uncharacterized protein</fullName>
    </submittedName>
</protein>
<evidence type="ECO:0000313" key="1">
    <source>
        <dbReference type="EMBL" id="AAR38317.1"/>
    </source>
</evidence>